<comment type="similarity">
    <text evidence="6">Belongs to the NhaA Na(+)/H(+) (TC 2.A.33) antiporter family.</text>
</comment>
<name>A0A0R3KV65_9BRAD</name>
<dbReference type="EMBL" id="LLXX01000172">
    <property type="protein sequence ID" value="KRQ99425.1"/>
    <property type="molecule type" value="Genomic_DNA"/>
</dbReference>
<dbReference type="NCBIfam" id="TIGR00773">
    <property type="entry name" value="NhaA"/>
    <property type="match status" value="1"/>
</dbReference>
<dbReference type="OrthoDB" id="9808135at2"/>
<keyword evidence="6" id="KW-0406">Ion transport</keyword>
<dbReference type="STRING" id="1518501.CQ10_14955"/>
<feature type="transmembrane region" description="Helical" evidence="6">
    <location>
        <begin position="332"/>
        <end position="354"/>
    </location>
</feature>
<gene>
    <name evidence="6 7" type="primary">nhaA</name>
    <name evidence="7" type="ORF">CP49_20635</name>
</gene>
<feature type="transmembrane region" description="Helical" evidence="6">
    <location>
        <begin position="185"/>
        <end position="204"/>
    </location>
</feature>
<dbReference type="Gene3D" id="1.20.1530.10">
    <property type="entry name" value="Na+/H+ antiporter like domain"/>
    <property type="match status" value="1"/>
</dbReference>
<keyword evidence="2 6" id="KW-1003">Cell membrane</keyword>
<dbReference type="Proteomes" id="UP000051913">
    <property type="component" value="Unassembled WGS sequence"/>
</dbReference>
<dbReference type="NCBIfam" id="NF007112">
    <property type="entry name" value="PRK09561.1"/>
    <property type="match status" value="1"/>
</dbReference>
<feature type="transmembrane region" description="Helical" evidence="6">
    <location>
        <begin position="17"/>
        <end position="34"/>
    </location>
</feature>
<protein>
    <recommendedName>
        <fullName evidence="6">Na(+)/H(+) antiporter NhaA</fullName>
    </recommendedName>
    <alternativeName>
        <fullName evidence="6">Sodium/proton antiporter NhaA</fullName>
    </alternativeName>
</protein>
<comment type="function">
    <text evidence="6">Na(+)/H(+) antiporter that extrudes sodium in exchange for external protons.</text>
</comment>
<dbReference type="RefSeq" id="WP_057853803.1">
    <property type="nucleotide sequence ID" value="NZ_LLXX01000172.1"/>
</dbReference>
<evidence type="ECO:0000256" key="5">
    <source>
        <dbReference type="ARBA" id="ARBA00023136"/>
    </source>
</evidence>
<keyword evidence="3 6" id="KW-0812">Transmembrane</keyword>
<keyword evidence="6" id="KW-0915">Sodium</keyword>
<dbReference type="GO" id="GO:0006885">
    <property type="term" value="P:regulation of pH"/>
    <property type="evidence" value="ECO:0007669"/>
    <property type="project" value="UniProtKB-UniRule"/>
</dbReference>
<evidence type="ECO:0000313" key="7">
    <source>
        <dbReference type="EMBL" id="KRQ99425.1"/>
    </source>
</evidence>
<evidence type="ECO:0000256" key="6">
    <source>
        <dbReference type="HAMAP-Rule" id="MF_01844"/>
    </source>
</evidence>
<evidence type="ECO:0000256" key="4">
    <source>
        <dbReference type="ARBA" id="ARBA00022989"/>
    </source>
</evidence>
<organism evidence="7 8">
    <name type="scientific">Bradyrhizobium valentinum</name>
    <dbReference type="NCBI Taxonomy" id="1518501"/>
    <lineage>
        <taxon>Bacteria</taxon>
        <taxon>Pseudomonadati</taxon>
        <taxon>Pseudomonadota</taxon>
        <taxon>Alphaproteobacteria</taxon>
        <taxon>Hyphomicrobiales</taxon>
        <taxon>Nitrobacteraceae</taxon>
        <taxon>Bradyrhizobium</taxon>
    </lineage>
</organism>
<feature type="transmembrane region" description="Helical" evidence="6">
    <location>
        <begin position="292"/>
        <end position="320"/>
    </location>
</feature>
<comment type="caution">
    <text evidence="7">The sequence shown here is derived from an EMBL/GenBank/DDBJ whole genome shotgun (WGS) entry which is preliminary data.</text>
</comment>
<keyword evidence="6" id="KW-0050">Antiport</keyword>
<dbReference type="InterPro" id="IPR023171">
    <property type="entry name" value="Na/H_antiporter_dom_sf"/>
</dbReference>
<dbReference type="InterPro" id="IPR004670">
    <property type="entry name" value="NhaA"/>
</dbReference>
<feature type="transmembrane region" description="Helical" evidence="6">
    <location>
        <begin position="130"/>
        <end position="148"/>
    </location>
</feature>
<reference evidence="7 8" key="1">
    <citation type="submission" date="2014-03" db="EMBL/GenBank/DDBJ databases">
        <title>Bradyrhizobium valentinum sp. nov., isolated from effective nodules of Lupinus mariae-josephae, a lupine endemic of basic-lime soils in Eastern Spain.</title>
        <authorList>
            <person name="Duran D."/>
            <person name="Rey L."/>
            <person name="Navarro A."/>
            <person name="Busquets A."/>
            <person name="Imperial J."/>
            <person name="Ruiz-Argueso T."/>
        </authorList>
    </citation>
    <scope>NUCLEOTIDE SEQUENCE [LARGE SCALE GENOMIC DNA]</scope>
    <source>
        <strain evidence="7 8">LmjM3</strain>
    </source>
</reference>
<keyword evidence="6" id="KW-0813">Transport</keyword>
<feature type="transmembrane region" description="Helical" evidence="6">
    <location>
        <begin position="366"/>
        <end position="385"/>
    </location>
</feature>
<accession>A0A0R3KV65</accession>
<evidence type="ECO:0000256" key="3">
    <source>
        <dbReference type="ARBA" id="ARBA00022692"/>
    </source>
</evidence>
<feature type="transmembrane region" description="Helical" evidence="6">
    <location>
        <begin position="98"/>
        <end position="118"/>
    </location>
</feature>
<dbReference type="AlphaFoldDB" id="A0A0R3KV65"/>
<feature type="transmembrane region" description="Helical" evidence="6">
    <location>
        <begin position="261"/>
        <end position="280"/>
    </location>
</feature>
<dbReference type="GO" id="GO:0005886">
    <property type="term" value="C:plasma membrane"/>
    <property type="evidence" value="ECO:0007669"/>
    <property type="project" value="UniProtKB-SubCell"/>
</dbReference>
<feature type="transmembrane region" description="Helical" evidence="6">
    <location>
        <begin position="160"/>
        <end position="179"/>
    </location>
</feature>
<dbReference type="HAMAP" id="MF_01844">
    <property type="entry name" value="NhaA"/>
    <property type="match status" value="1"/>
</dbReference>
<evidence type="ECO:0000256" key="1">
    <source>
        <dbReference type="ARBA" id="ARBA00004429"/>
    </source>
</evidence>
<dbReference type="PANTHER" id="PTHR30341:SF0">
    <property type="entry name" value="NA(+)_H(+) ANTIPORTER NHAA"/>
    <property type="match status" value="1"/>
</dbReference>
<sequence>MAKSPVDSPHTADNTDLYGGIALGVAAAAALIVANSPLGPQYQALLHTNGEVRIGSIGLTKTLEHWINDGLMAVFFLLVGLEIKREAIEGALASPKKAALPVIAAFGGFVTPAAIFAAVNWGDAQALRGWAIPAATDIAFALGVCAMLGRKVPASLKTFLLALAIIDDLMAIIVIAIFYAANLSVLALALGGFGVAALAVLNLLDVRRPAFYLIAGLFTWVCVLKSGVHATLAGVAVGFAMPLTRHGGHSLLEDTEHALKPWVNFAIIPIFAFANAGVSLHGLTFSNLVAPIPLGIIAGLFIGKQIGVFGASLLAIRLGLAAVPDGTTMAKLYAMAILTGIGFTMSLFIGTLAFDDETILKQVRLGVLMASLLSGIVAALMFSAIERSSRISHS</sequence>
<comment type="catalytic activity">
    <reaction evidence="6">
        <text>Na(+)(in) + 2 H(+)(out) = Na(+)(out) + 2 H(+)(in)</text>
        <dbReference type="Rhea" id="RHEA:29251"/>
        <dbReference type="ChEBI" id="CHEBI:15378"/>
        <dbReference type="ChEBI" id="CHEBI:29101"/>
    </reaction>
</comment>
<keyword evidence="4 6" id="KW-1133">Transmembrane helix</keyword>
<proteinExistence type="inferred from homology"/>
<keyword evidence="6" id="KW-0739">Sodium transport</keyword>
<keyword evidence="8" id="KW-1185">Reference proteome</keyword>
<dbReference type="NCBIfam" id="NF007111">
    <property type="entry name" value="PRK09560.1"/>
    <property type="match status" value="1"/>
</dbReference>
<feature type="transmembrane region" description="Helical" evidence="6">
    <location>
        <begin position="211"/>
        <end position="241"/>
    </location>
</feature>
<evidence type="ECO:0000313" key="8">
    <source>
        <dbReference type="Proteomes" id="UP000051913"/>
    </source>
</evidence>
<comment type="subcellular location">
    <subcellularLocation>
        <location evidence="1">Cell inner membrane</location>
        <topology evidence="1">Multi-pass membrane protein</topology>
    </subcellularLocation>
    <subcellularLocation>
        <location evidence="6">Cell membrane</location>
        <topology evidence="6">Multi-pass membrane protein</topology>
    </subcellularLocation>
</comment>
<dbReference type="GO" id="GO:0015385">
    <property type="term" value="F:sodium:proton antiporter activity"/>
    <property type="evidence" value="ECO:0007669"/>
    <property type="project" value="UniProtKB-UniRule"/>
</dbReference>
<evidence type="ECO:0000256" key="2">
    <source>
        <dbReference type="ARBA" id="ARBA00022475"/>
    </source>
</evidence>
<dbReference type="PANTHER" id="PTHR30341">
    <property type="entry name" value="SODIUM ION/PROTON ANTIPORTER NHAA-RELATED"/>
    <property type="match status" value="1"/>
</dbReference>
<keyword evidence="5 6" id="KW-0472">Membrane</keyword>
<dbReference type="Pfam" id="PF06965">
    <property type="entry name" value="Na_H_antiport_1"/>
    <property type="match status" value="1"/>
</dbReference>